<evidence type="ECO:0000256" key="6">
    <source>
        <dbReference type="ARBA" id="ARBA00023136"/>
    </source>
</evidence>
<dbReference type="PIRSF" id="PIRSF002744">
    <property type="entry name" value="Pur-cyt_permease"/>
    <property type="match status" value="1"/>
</dbReference>
<feature type="transmembrane region" description="Helical" evidence="8">
    <location>
        <begin position="432"/>
        <end position="451"/>
    </location>
</feature>
<dbReference type="GO" id="GO:0000329">
    <property type="term" value="C:fungal-type vacuole membrane"/>
    <property type="evidence" value="ECO:0007669"/>
    <property type="project" value="TreeGrafter"/>
</dbReference>
<name>A0A2T0FPD0_9ASCO</name>
<evidence type="ECO:0000256" key="7">
    <source>
        <dbReference type="PIRNR" id="PIRNR002744"/>
    </source>
</evidence>
<keyword evidence="4 8" id="KW-0812">Transmembrane</keyword>
<feature type="transmembrane region" description="Helical" evidence="8">
    <location>
        <begin position="266"/>
        <end position="293"/>
    </location>
</feature>
<dbReference type="OrthoDB" id="5428495at2759"/>
<dbReference type="InterPro" id="IPR026030">
    <property type="entry name" value="Pur-cyt_permease_Fcy2/21/22"/>
</dbReference>
<evidence type="ECO:0000256" key="3">
    <source>
        <dbReference type="ARBA" id="ARBA00022448"/>
    </source>
</evidence>
<accession>A0A2T0FPD0</accession>
<dbReference type="STRING" id="45607.A0A2T0FPD0"/>
<dbReference type="GeneID" id="36518212"/>
<dbReference type="EMBL" id="NDIQ01000022">
    <property type="protein sequence ID" value="PRT56844.1"/>
    <property type="molecule type" value="Genomic_DNA"/>
</dbReference>
<evidence type="ECO:0000256" key="5">
    <source>
        <dbReference type="ARBA" id="ARBA00022989"/>
    </source>
</evidence>
<feature type="transmembrane region" description="Helical" evidence="8">
    <location>
        <begin position="90"/>
        <end position="109"/>
    </location>
</feature>
<keyword evidence="5 8" id="KW-1133">Transmembrane helix</keyword>
<evidence type="ECO:0000313" key="9">
    <source>
        <dbReference type="EMBL" id="PRT56844.1"/>
    </source>
</evidence>
<feature type="transmembrane region" description="Helical" evidence="8">
    <location>
        <begin position="129"/>
        <end position="148"/>
    </location>
</feature>
<gene>
    <name evidence="9" type="ORF">B9G98_04464</name>
</gene>
<evidence type="ECO:0000256" key="8">
    <source>
        <dbReference type="SAM" id="Phobius"/>
    </source>
</evidence>
<evidence type="ECO:0000256" key="4">
    <source>
        <dbReference type="ARBA" id="ARBA00022692"/>
    </source>
</evidence>
<dbReference type="PANTHER" id="PTHR31806">
    <property type="entry name" value="PURINE-CYTOSINE PERMEASE FCY2-RELATED"/>
    <property type="match status" value="1"/>
</dbReference>
<organism evidence="9 10">
    <name type="scientific">Wickerhamiella sorbophila</name>
    <dbReference type="NCBI Taxonomy" id="45607"/>
    <lineage>
        <taxon>Eukaryota</taxon>
        <taxon>Fungi</taxon>
        <taxon>Dikarya</taxon>
        <taxon>Ascomycota</taxon>
        <taxon>Saccharomycotina</taxon>
        <taxon>Dipodascomycetes</taxon>
        <taxon>Dipodascales</taxon>
        <taxon>Trichomonascaceae</taxon>
        <taxon>Wickerhamiella</taxon>
    </lineage>
</organism>
<evidence type="ECO:0000313" key="10">
    <source>
        <dbReference type="Proteomes" id="UP000238350"/>
    </source>
</evidence>
<keyword evidence="3 7" id="KW-0813">Transport</keyword>
<comment type="subcellular location">
    <subcellularLocation>
        <location evidence="1">Membrane</location>
        <topology evidence="1">Multi-pass membrane protein</topology>
    </subcellularLocation>
</comment>
<feature type="transmembrane region" description="Helical" evidence="8">
    <location>
        <begin position="471"/>
        <end position="490"/>
    </location>
</feature>
<feature type="transmembrane region" description="Helical" evidence="8">
    <location>
        <begin position="58"/>
        <end position="78"/>
    </location>
</feature>
<feature type="transmembrane region" description="Helical" evidence="8">
    <location>
        <begin position="392"/>
        <end position="411"/>
    </location>
</feature>
<dbReference type="AlphaFoldDB" id="A0A2T0FPD0"/>
<sequence>MEDKIHVETRYNEEDFEGRYGLFWRVSYWIDSFGEARGIDRQPPDLRGKGDYKQFGRLLLIWLGAVGSMSSMNGFFVGPMVYDLGFKDSMTAGICGCFVGTLVAAYGAAMGPRSGLRQMVSTRFQFGWWPAKFISLLNVLTLLGWSVVSLVTGGQMLKAINHNVPLEVGIVIMMVVSLFISIFGINYLVYFDRIFVLPTLVTFLLIYVCTGANYPASSPSIGDPETIRGNWVTFFCSAIGITSTWIAVTCDYFLDMPESVSSWKVFFFTTAVMFPVTVFCGIPAIGIGCAAKYGKDTWLQAYNDLGNGGMLTEAMSKWHGGGKFLVVVLYISLVTNNISNNYSIPLSAQVFGRIWTKTPRYILCIVTAVIYLILALVGRLRLADILSNFLPMIAYWSMMYFVILFAETSIFRRKPYNEYQWEEWNTKSHFPIMWSAIISFCCGIAGAVIGMDQTYWVGPIAKLVGRDGADMGLFLSSGFTFLTYVPLRWVEIYYRGETPIRP</sequence>
<dbReference type="GO" id="GO:0022857">
    <property type="term" value="F:transmembrane transporter activity"/>
    <property type="evidence" value="ECO:0007669"/>
    <property type="project" value="InterPro"/>
</dbReference>
<evidence type="ECO:0000256" key="2">
    <source>
        <dbReference type="ARBA" id="ARBA00008974"/>
    </source>
</evidence>
<protein>
    <submittedName>
        <fullName evidence="9">Vitamin B6 transporter TPN1</fullName>
    </submittedName>
</protein>
<dbReference type="Pfam" id="PF02133">
    <property type="entry name" value="Transp_cyt_pur"/>
    <property type="match status" value="1"/>
</dbReference>
<dbReference type="Gene3D" id="1.10.4160.10">
    <property type="entry name" value="Hydantoin permease"/>
    <property type="match status" value="1"/>
</dbReference>
<dbReference type="PANTHER" id="PTHR31806:SF17">
    <property type="entry name" value="VITAMIN B6 TRANSPORTER TPN1"/>
    <property type="match status" value="1"/>
</dbReference>
<dbReference type="Proteomes" id="UP000238350">
    <property type="component" value="Unassembled WGS sequence"/>
</dbReference>
<keyword evidence="10" id="KW-1185">Reference proteome</keyword>
<reference evidence="9 10" key="1">
    <citation type="submission" date="2017-04" db="EMBL/GenBank/DDBJ databases">
        <title>Genome sequencing of [Candida] sorbophila.</title>
        <authorList>
            <person name="Ahn J.O."/>
        </authorList>
    </citation>
    <scope>NUCLEOTIDE SEQUENCE [LARGE SCALE GENOMIC DNA]</scope>
    <source>
        <strain evidence="9 10">DS02</strain>
    </source>
</reference>
<feature type="transmembrane region" description="Helical" evidence="8">
    <location>
        <begin position="168"/>
        <end position="188"/>
    </location>
</feature>
<dbReference type="InterPro" id="IPR001248">
    <property type="entry name" value="Pur-cyt_permease"/>
</dbReference>
<comment type="similarity">
    <text evidence="2 7">Belongs to the purine-cytosine permease (2.A.39) family.</text>
</comment>
<dbReference type="GO" id="GO:0005886">
    <property type="term" value="C:plasma membrane"/>
    <property type="evidence" value="ECO:0007669"/>
    <property type="project" value="TreeGrafter"/>
</dbReference>
<comment type="caution">
    <text evidence="9">The sequence shown here is derived from an EMBL/GenBank/DDBJ whole genome shotgun (WGS) entry which is preliminary data.</text>
</comment>
<feature type="transmembrane region" description="Helical" evidence="8">
    <location>
        <begin position="320"/>
        <end position="339"/>
    </location>
</feature>
<proteinExistence type="inferred from homology"/>
<evidence type="ECO:0000256" key="1">
    <source>
        <dbReference type="ARBA" id="ARBA00004141"/>
    </source>
</evidence>
<feature type="transmembrane region" description="Helical" evidence="8">
    <location>
        <begin position="360"/>
        <end position="380"/>
    </location>
</feature>
<feature type="transmembrane region" description="Helical" evidence="8">
    <location>
        <begin position="231"/>
        <end position="254"/>
    </location>
</feature>
<keyword evidence="6 7" id="KW-0472">Membrane</keyword>
<dbReference type="RefSeq" id="XP_024666789.1">
    <property type="nucleotide sequence ID" value="XM_024811021.1"/>
</dbReference>
<feature type="transmembrane region" description="Helical" evidence="8">
    <location>
        <begin position="195"/>
        <end position="216"/>
    </location>
</feature>